<keyword evidence="3" id="KW-0998">Cell outer membrane</keyword>
<dbReference type="SUPFAM" id="SSF49464">
    <property type="entry name" value="Carboxypeptidase regulatory domain-like"/>
    <property type="match status" value="1"/>
</dbReference>
<gene>
    <name evidence="5" type="ORF">ACFSJE_06315</name>
</gene>
<evidence type="ECO:0000313" key="6">
    <source>
        <dbReference type="Proteomes" id="UP001597342"/>
    </source>
</evidence>
<name>A0ABW4XWD6_9FLAO</name>
<evidence type="ECO:0000256" key="2">
    <source>
        <dbReference type="ARBA" id="ARBA00023136"/>
    </source>
</evidence>
<organism evidence="5 6">
    <name type="scientific">Flagellimonas iocasae</name>
    <dbReference type="NCBI Taxonomy" id="2055905"/>
    <lineage>
        <taxon>Bacteria</taxon>
        <taxon>Pseudomonadati</taxon>
        <taxon>Bacteroidota</taxon>
        <taxon>Flavobacteriia</taxon>
        <taxon>Flavobacteriales</taxon>
        <taxon>Flavobacteriaceae</taxon>
        <taxon>Flagellimonas</taxon>
    </lineage>
</organism>
<evidence type="ECO:0000256" key="3">
    <source>
        <dbReference type="ARBA" id="ARBA00023237"/>
    </source>
</evidence>
<dbReference type="InterPro" id="IPR036942">
    <property type="entry name" value="Beta-barrel_TonB_sf"/>
</dbReference>
<protein>
    <submittedName>
        <fullName evidence="5">TonB-dependent receptor domain-containing protein</fullName>
    </submittedName>
</protein>
<reference evidence="6" key="1">
    <citation type="journal article" date="2019" name="Int. J. Syst. Evol. Microbiol.">
        <title>The Global Catalogue of Microorganisms (GCM) 10K type strain sequencing project: providing services to taxonomists for standard genome sequencing and annotation.</title>
        <authorList>
            <consortium name="The Broad Institute Genomics Platform"/>
            <consortium name="The Broad Institute Genome Sequencing Center for Infectious Disease"/>
            <person name="Wu L."/>
            <person name="Ma J."/>
        </authorList>
    </citation>
    <scope>NUCLEOTIDE SEQUENCE [LARGE SCALE GENOMIC DNA]</scope>
    <source>
        <strain evidence="6">JCM 3389</strain>
    </source>
</reference>
<sequence length="775" mass="87986">MKHVFWIFFTFGVLWNAQAQFSIKGNVFDVNNQQISIGDVVLYTSNKERLVMYTTLVDGNFAFKEVPQSSYWLEVSALGYETYSQEITVTENLELTLQIKEQVTQLESVEVVALKNPITSKNGNFKIDVQNPVFSSLVDPLEVLSKLPNVQISPERESISVIAKGSPLIYLGNQRISLDEFTTLSVDTIESIELINNPSAKYEAEGRVVILIQLKKNTDKGTAVTIGETLSFRQNTNNYISSNGNHSNGKWNLRANLNYNTIGQWESNTFAFAIPEQNIYSDYLVLIPDNKRMQMNSGLGFYYPINDNDYLSFNTIFRRQTDDAGFETETFLQNGSEVNEIISETENDNRRDYFSANFNFNKKLNNNLNLFTGIQYSSFDQNLHTDISNNYNGEGLELDQTRDQDYKIESLAARVDFEQSLSENSRLDFGASWNEARADAFSEVIQPETLNDEITSYDYEESLYAIYANTELRVGKKFNFNLGARVEYNQVEGRLKNEPQPLVERENTRIFPKVGVNFTINSTKTLSLNYARNINRPNFSRTSSVRVFINPFLEAGNNVNLVPTVTNEVTTNLQMGNTSIFGGVHINQNPRYFMIGYTENDTVALLAENNLDKETGYYAGLTVPFSHKIWSSTNSVSVNYNKIRDSSAAFTKAKPYLYIYTNQQLKVAKDTIVSFGGYALTQRKEGIIERNEMIVLNASVTTTFFKKLQCALRFNDISKAMNYDESYSINGVMANGTYYADGREMALSVKYSFGGNSANKFKNKDVDENLNRINP</sequence>
<dbReference type="Proteomes" id="UP001597342">
    <property type="component" value="Unassembled WGS sequence"/>
</dbReference>
<comment type="subcellular location">
    <subcellularLocation>
        <location evidence="1">Cell outer membrane</location>
    </subcellularLocation>
</comment>
<evidence type="ECO:0000313" key="5">
    <source>
        <dbReference type="EMBL" id="MFD2099380.1"/>
    </source>
</evidence>
<keyword evidence="2" id="KW-0472">Membrane</keyword>
<dbReference type="SUPFAM" id="SSF56935">
    <property type="entry name" value="Porins"/>
    <property type="match status" value="1"/>
</dbReference>
<dbReference type="Pfam" id="PF14905">
    <property type="entry name" value="OMP_b-brl_3"/>
    <property type="match status" value="1"/>
</dbReference>
<dbReference type="EMBL" id="JBHUHU010000002">
    <property type="protein sequence ID" value="MFD2099380.1"/>
    <property type="molecule type" value="Genomic_DNA"/>
</dbReference>
<evidence type="ECO:0000259" key="4">
    <source>
        <dbReference type="Pfam" id="PF14905"/>
    </source>
</evidence>
<dbReference type="Gene3D" id="2.60.40.1120">
    <property type="entry name" value="Carboxypeptidase-like, regulatory domain"/>
    <property type="match status" value="1"/>
</dbReference>
<dbReference type="InterPro" id="IPR041700">
    <property type="entry name" value="OMP_b-brl_3"/>
</dbReference>
<dbReference type="Gene3D" id="2.40.170.20">
    <property type="entry name" value="TonB-dependent receptor, beta-barrel domain"/>
    <property type="match status" value="1"/>
</dbReference>
<keyword evidence="5" id="KW-0675">Receptor</keyword>
<dbReference type="RefSeq" id="WP_379830143.1">
    <property type="nucleotide sequence ID" value="NZ_JBHUHU010000002.1"/>
</dbReference>
<proteinExistence type="predicted"/>
<accession>A0ABW4XWD6</accession>
<evidence type="ECO:0000256" key="1">
    <source>
        <dbReference type="ARBA" id="ARBA00004442"/>
    </source>
</evidence>
<keyword evidence="6" id="KW-1185">Reference proteome</keyword>
<dbReference type="InterPro" id="IPR008969">
    <property type="entry name" value="CarboxyPept-like_regulatory"/>
</dbReference>
<feature type="domain" description="Outer membrane protein beta-barrel" evidence="4">
    <location>
        <begin position="381"/>
        <end position="751"/>
    </location>
</feature>
<comment type="caution">
    <text evidence="5">The sequence shown here is derived from an EMBL/GenBank/DDBJ whole genome shotgun (WGS) entry which is preliminary data.</text>
</comment>
<dbReference type="Pfam" id="PF13715">
    <property type="entry name" value="CarbopepD_reg_2"/>
    <property type="match status" value="1"/>
</dbReference>